<name>A0A840DPX3_9BACL</name>
<accession>A0A840DPX3</accession>
<organism evidence="1 2">
    <name type="scientific">Anoxybacteroides voinovskiense</name>
    <dbReference type="NCBI Taxonomy" id="230470"/>
    <lineage>
        <taxon>Bacteria</taxon>
        <taxon>Bacillati</taxon>
        <taxon>Bacillota</taxon>
        <taxon>Bacilli</taxon>
        <taxon>Bacillales</taxon>
        <taxon>Anoxybacillaceae</taxon>
        <taxon>Anoxybacteroides</taxon>
    </lineage>
</organism>
<dbReference type="Proteomes" id="UP000559598">
    <property type="component" value="Unassembled WGS sequence"/>
</dbReference>
<reference evidence="1 2" key="1">
    <citation type="submission" date="2020-08" db="EMBL/GenBank/DDBJ databases">
        <title>Genomic Encyclopedia of Type Strains, Phase IV (KMG-IV): sequencing the most valuable type-strain genomes for metagenomic binning, comparative biology and taxonomic classification.</title>
        <authorList>
            <person name="Goeker M."/>
        </authorList>
    </citation>
    <scope>NUCLEOTIDE SEQUENCE [LARGE SCALE GENOMIC DNA]</scope>
    <source>
        <strain evidence="1 2">DSM 17075</strain>
    </source>
</reference>
<keyword evidence="2" id="KW-1185">Reference proteome</keyword>
<dbReference type="RefSeq" id="WP_183185707.1">
    <property type="nucleotide sequence ID" value="NZ_BMNP01000026.1"/>
</dbReference>
<evidence type="ECO:0000313" key="2">
    <source>
        <dbReference type="Proteomes" id="UP000559598"/>
    </source>
</evidence>
<proteinExistence type="predicted"/>
<dbReference type="EMBL" id="JACIDE010000026">
    <property type="protein sequence ID" value="MBB4075201.1"/>
    <property type="molecule type" value="Genomic_DNA"/>
</dbReference>
<protein>
    <submittedName>
        <fullName evidence="1">Uncharacterized protein</fullName>
    </submittedName>
</protein>
<dbReference type="AlphaFoldDB" id="A0A840DPX3"/>
<evidence type="ECO:0000313" key="1">
    <source>
        <dbReference type="EMBL" id="MBB4075201.1"/>
    </source>
</evidence>
<sequence length="135" mass="15770">MYIEVISVVKKIISDTNRSEQVKKESRHVTSYIYPIQTQIQRHRREFVEVNSFIFPVTSEARISENQTLSKHENRNIASYVRHMSSYATAQTTQKKENIHIYAHATVYENISTTHVAEHRSYAHSIENPSFTEVT</sequence>
<gene>
    <name evidence="1" type="ORF">GGR02_003018</name>
</gene>
<comment type="caution">
    <text evidence="1">The sequence shown here is derived from an EMBL/GenBank/DDBJ whole genome shotgun (WGS) entry which is preliminary data.</text>
</comment>